<dbReference type="Gene3D" id="3.90.550.10">
    <property type="entry name" value="Spore Coat Polysaccharide Biosynthesis Protein SpsA, Chain A"/>
    <property type="match status" value="1"/>
</dbReference>
<evidence type="ECO:0000313" key="4">
    <source>
        <dbReference type="EMBL" id="AVQ31340.1"/>
    </source>
</evidence>
<dbReference type="PANTHER" id="PTHR22916">
    <property type="entry name" value="GLYCOSYLTRANSFERASE"/>
    <property type="match status" value="1"/>
</dbReference>
<name>A0ABN5JIE1_FUSVA</name>
<dbReference type="RefSeq" id="WP_005947315.1">
    <property type="nucleotide sequence ID" value="NZ_CP028103.1"/>
</dbReference>
<feature type="domain" description="Galactosyltransferase C-terminal" evidence="3">
    <location>
        <begin position="164"/>
        <end position="239"/>
    </location>
</feature>
<dbReference type="EMBL" id="CP028103">
    <property type="protein sequence ID" value="AVQ31340.1"/>
    <property type="molecule type" value="Genomic_DNA"/>
</dbReference>
<reference evidence="5" key="1">
    <citation type="journal article" date="2018" name="MSphere">
        <title>Fusobacterium Genomics Using MinION and Illumina Sequencing Enables Genome Completion and Correction.</title>
        <authorList>
            <person name="Todd S.M."/>
            <person name="Settlage R.E."/>
            <person name="Lahmers K.K."/>
            <person name="Slade D.J."/>
        </authorList>
    </citation>
    <scope>NUCLEOTIDE SEQUENCE [LARGE SCALE GENOMIC DNA]</scope>
    <source>
        <strain evidence="5">ATCC 27725</strain>
    </source>
</reference>
<evidence type="ECO:0000259" key="2">
    <source>
        <dbReference type="Pfam" id="PF00535"/>
    </source>
</evidence>
<dbReference type="PANTHER" id="PTHR22916:SF3">
    <property type="entry name" value="UDP-GLCNAC:BETAGAL BETA-1,3-N-ACETYLGLUCOSAMINYLTRANSFERASE-LIKE PROTEIN 1"/>
    <property type="match status" value="1"/>
</dbReference>
<dbReference type="Proteomes" id="UP000241238">
    <property type="component" value="Chromosome"/>
</dbReference>
<keyword evidence="1 4" id="KW-0808">Transferase</keyword>
<dbReference type="Pfam" id="PF00535">
    <property type="entry name" value="Glycos_transf_2"/>
    <property type="match status" value="1"/>
</dbReference>
<evidence type="ECO:0000313" key="5">
    <source>
        <dbReference type="Proteomes" id="UP000241238"/>
    </source>
</evidence>
<proteinExistence type="predicted"/>
<dbReference type="GO" id="GO:0016740">
    <property type="term" value="F:transferase activity"/>
    <property type="evidence" value="ECO:0007669"/>
    <property type="project" value="UniProtKB-KW"/>
</dbReference>
<evidence type="ECO:0000256" key="1">
    <source>
        <dbReference type="ARBA" id="ARBA00022679"/>
    </source>
</evidence>
<dbReference type="InterPro" id="IPR027791">
    <property type="entry name" value="Galactosyl_T_C"/>
</dbReference>
<gene>
    <name evidence="4" type="ORF">C4N18_08960</name>
</gene>
<protein>
    <submittedName>
        <fullName evidence="4">Glycosyl transferase</fullName>
    </submittedName>
</protein>
<evidence type="ECO:0000259" key="3">
    <source>
        <dbReference type="Pfam" id="PF02709"/>
    </source>
</evidence>
<keyword evidence="5" id="KW-1185">Reference proteome</keyword>
<sequence length="287" mass="34350">MEEKISLIVTLYNRLEYARNMILALQQQTKQIDELIFADDGSSEDVYEYIKDLLQECKFKIKYVYQQDIGFRLAASRNNGARAAENEYLIFLDQDVIFDKDFIKKIYESRKKKRIVFSEALGSSDEEKQRIQKIINEKYDYEKIYKIISEEKKIEQDGIVKKEKLYNVLYKLKLRTRGAKIVGLIFSLYREDYVAINGFDENYIGWGHEDDDFGNRFFKYGGETYSFKFERYPIHMYHKSASPKDGSVNENYYRKRKKEICKSNYKCEYGFGNRKDKDEVKLKYIKK</sequence>
<organism evidence="4 5">
    <name type="scientific">Fusobacterium varium ATCC 27725</name>
    <dbReference type="NCBI Taxonomy" id="469618"/>
    <lineage>
        <taxon>Bacteria</taxon>
        <taxon>Fusobacteriati</taxon>
        <taxon>Fusobacteriota</taxon>
        <taxon>Fusobacteriia</taxon>
        <taxon>Fusobacteriales</taxon>
        <taxon>Fusobacteriaceae</taxon>
        <taxon>Fusobacterium</taxon>
    </lineage>
</organism>
<dbReference type="GeneID" id="77468121"/>
<accession>A0ABN5JIE1</accession>
<dbReference type="InterPro" id="IPR001173">
    <property type="entry name" value="Glyco_trans_2-like"/>
</dbReference>
<feature type="domain" description="Glycosyltransferase 2-like" evidence="2">
    <location>
        <begin position="6"/>
        <end position="142"/>
    </location>
</feature>
<dbReference type="Pfam" id="PF02709">
    <property type="entry name" value="Glyco_transf_7C"/>
    <property type="match status" value="1"/>
</dbReference>
<dbReference type="InterPro" id="IPR029044">
    <property type="entry name" value="Nucleotide-diphossugar_trans"/>
</dbReference>
<dbReference type="SUPFAM" id="SSF53448">
    <property type="entry name" value="Nucleotide-diphospho-sugar transferases"/>
    <property type="match status" value="1"/>
</dbReference>